<dbReference type="RefSeq" id="WP_102935003.1">
    <property type="nucleotide sequence ID" value="NZ_LJIW01000001.1"/>
</dbReference>
<evidence type="ECO:0000313" key="1">
    <source>
        <dbReference type="EMBL" id="PNG98238.1"/>
    </source>
</evidence>
<organism evidence="1 2">
    <name type="scientific">Streptomyces malaysiensis</name>
    <dbReference type="NCBI Taxonomy" id="92644"/>
    <lineage>
        <taxon>Bacteria</taxon>
        <taxon>Bacillati</taxon>
        <taxon>Actinomycetota</taxon>
        <taxon>Actinomycetes</taxon>
        <taxon>Kitasatosporales</taxon>
        <taxon>Streptomycetaceae</taxon>
        <taxon>Streptomyces</taxon>
        <taxon>Streptomyces violaceusniger group</taxon>
    </lineage>
</organism>
<dbReference type="AlphaFoldDB" id="A0A2J7ZD98"/>
<dbReference type="EMBL" id="LJIW01000001">
    <property type="protein sequence ID" value="PNG98238.1"/>
    <property type="molecule type" value="Genomic_DNA"/>
</dbReference>
<name>A0A2J7ZD98_STRMQ</name>
<proteinExistence type="predicted"/>
<reference evidence="1 2" key="1">
    <citation type="submission" date="2015-09" db="EMBL/GenBank/DDBJ databases">
        <title>Genome sequence, genome mining and natural product profiling of a biocontrol bacterium Streptomyces malaysiensis F913.</title>
        <authorList>
            <person name="Xu Y."/>
            <person name="Wei J."/>
            <person name="Xie J."/>
            <person name="Li T."/>
            <person name="Zhou Z."/>
        </authorList>
    </citation>
    <scope>NUCLEOTIDE SEQUENCE [LARGE SCALE GENOMIC DNA]</scope>
    <source>
        <strain evidence="1 2">F913</strain>
    </source>
</reference>
<dbReference type="Proteomes" id="UP000236520">
    <property type="component" value="Unassembled WGS sequence"/>
</dbReference>
<gene>
    <name evidence="1" type="ORF">SMF913_14263</name>
</gene>
<comment type="caution">
    <text evidence="1">The sequence shown here is derived from an EMBL/GenBank/DDBJ whole genome shotgun (WGS) entry which is preliminary data.</text>
</comment>
<sequence>MTVRRGHAHGRDFDQLHRDEITVAMNWVIRICQDVVRDHSHKTVWVPTGTPAGTTPTMDHLIDSARTDVLNKLRRQIDGAEAIIGNAEHERAKRQR</sequence>
<protein>
    <submittedName>
        <fullName evidence="1">Uncharacterized protein</fullName>
    </submittedName>
</protein>
<accession>A0A2J7ZD98</accession>
<keyword evidence="2" id="KW-1185">Reference proteome</keyword>
<evidence type="ECO:0000313" key="2">
    <source>
        <dbReference type="Proteomes" id="UP000236520"/>
    </source>
</evidence>